<dbReference type="InterPro" id="IPR056884">
    <property type="entry name" value="NPHP3-like_N"/>
</dbReference>
<dbReference type="EMBL" id="JARVKM010000055">
    <property type="protein sequence ID" value="KAK9773016.1"/>
    <property type="molecule type" value="Genomic_DNA"/>
</dbReference>
<evidence type="ECO:0000313" key="5">
    <source>
        <dbReference type="EMBL" id="KAK9773016.1"/>
    </source>
</evidence>
<dbReference type="Pfam" id="PF24883">
    <property type="entry name" value="NPHP3_N"/>
    <property type="match status" value="1"/>
</dbReference>
<dbReference type="Gene3D" id="3.40.50.300">
    <property type="entry name" value="P-loop containing nucleotide triphosphate hydrolases"/>
    <property type="match status" value="1"/>
</dbReference>
<proteinExistence type="predicted"/>
<dbReference type="InterPro" id="IPR002110">
    <property type="entry name" value="Ankyrin_rpt"/>
</dbReference>
<dbReference type="Pfam" id="PF12796">
    <property type="entry name" value="Ank_2"/>
    <property type="match status" value="1"/>
</dbReference>
<dbReference type="SUPFAM" id="SSF52540">
    <property type="entry name" value="P-loop containing nucleoside triphosphate hydrolases"/>
    <property type="match status" value="1"/>
</dbReference>
<feature type="domain" description="Nephrocystin 3-like N-terminal" evidence="4">
    <location>
        <begin position="178"/>
        <end position="348"/>
    </location>
</feature>
<feature type="coiled-coil region" evidence="2">
    <location>
        <begin position="31"/>
        <end position="94"/>
    </location>
</feature>
<keyword evidence="2" id="KW-0175">Coiled coil</keyword>
<organism evidence="5 6">
    <name type="scientific">Seiridium cardinale</name>
    <dbReference type="NCBI Taxonomy" id="138064"/>
    <lineage>
        <taxon>Eukaryota</taxon>
        <taxon>Fungi</taxon>
        <taxon>Dikarya</taxon>
        <taxon>Ascomycota</taxon>
        <taxon>Pezizomycotina</taxon>
        <taxon>Sordariomycetes</taxon>
        <taxon>Xylariomycetidae</taxon>
        <taxon>Amphisphaeriales</taxon>
        <taxon>Sporocadaceae</taxon>
        <taxon>Seiridium</taxon>
    </lineage>
</organism>
<protein>
    <submittedName>
        <fullName evidence="5">NACHT domain-containing protein</fullName>
    </submittedName>
</protein>
<comment type="caution">
    <text evidence="5">The sequence shown here is derived from an EMBL/GenBank/DDBJ whole genome shotgun (WGS) entry which is preliminary data.</text>
</comment>
<keyword evidence="1" id="KW-0677">Repeat</keyword>
<gene>
    <name evidence="5" type="ORF">SCAR479_10346</name>
</gene>
<sequence>MEGLGAAASVIAVIDLSFQVVSLCSLYFTEVGKAKADIERLQTQLNRLQATLEKTQQLLEWPNGSRLQTSRRLKDGLQGSTTQLEELRNQLQEKVNPGLIGKLKKWANVRALKWPLESKDVDGIIRNLDNFRNDMSAALAIDQTTLLLDDEQIKILEWISPILYGKHHNTITDARTEGTCEWILQHEKLQEWENAESSVVLWLHGSPGAGKTYLTSSVIDHFQGLHEKPAEEEGFAFFYCNRNEEIRRKPLEILQCLVRQLSSAAGQTKDMRKSLYDLCIAKQRTGSNLSLQHCREQLLESMNLYSKTTLVLDALDECDPESRAELTKTVEILLSQSKRPLRIFISSRPDRDIKTQFSLRPNIEIQAKHNEKDIEQFVNEEIIKHGSWQYMSSSLRKEIVTTLLSRSDGMFQWVFLQIKQILKLETESAIRDRLGRLPNTLKSAYDEIYHKIQAQHKYDQSLANRAFKWVMCARMPLSSEELLSAIRLDPEGESFDVSDEVNESQLLHLCNNLLVLDSQRRVWRFSHLSVTEYFEQNHWGFYTAHCCVAKVCLKLLIKTSMQPQDGNDYVTDEITHQGEPHGVFRPGNVIQKYSRHFWTYHIQTQEEQDVDYFLASLLKRFLGSFQDSSAQYRHWLHLVFLDKDIPWYSSFQGYGPYSKDKLSPGNASILAACQLPIYNFLKDWWSNAEITLSQTNDERGNLLTLAARGGSVPIFMELTKRGMDVNMEGGEYGSALVTAAIYGRFEMVKFLVQEGGADVNMPLQTVIFGSALKTAIRREKTRIFRFLVHECKAILPAKGTPESRKLGILMGMQATETESPTEGT</sequence>
<evidence type="ECO:0000256" key="1">
    <source>
        <dbReference type="ARBA" id="ARBA00022737"/>
    </source>
</evidence>
<keyword evidence="6" id="KW-1185">Reference proteome</keyword>
<evidence type="ECO:0000259" key="3">
    <source>
        <dbReference type="Pfam" id="PF22939"/>
    </source>
</evidence>
<dbReference type="InterPro" id="IPR027417">
    <property type="entry name" value="P-loop_NTPase"/>
</dbReference>
<reference evidence="5 6" key="1">
    <citation type="submission" date="2024-02" db="EMBL/GenBank/DDBJ databases">
        <title>First draft genome assembly of two strains of Seiridium cardinale.</title>
        <authorList>
            <person name="Emiliani G."/>
            <person name="Scali E."/>
        </authorList>
    </citation>
    <scope>NUCLEOTIDE SEQUENCE [LARGE SCALE GENOMIC DNA]</scope>
    <source>
        <strain evidence="5 6">BM-138-000479</strain>
    </source>
</reference>
<dbReference type="PANTHER" id="PTHR10039">
    <property type="entry name" value="AMELOGENIN"/>
    <property type="match status" value="1"/>
</dbReference>
<dbReference type="InterPro" id="IPR036770">
    <property type="entry name" value="Ankyrin_rpt-contain_sf"/>
</dbReference>
<evidence type="ECO:0000259" key="4">
    <source>
        <dbReference type="Pfam" id="PF24883"/>
    </source>
</evidence>
<dbReference type="InterPro" id="IPR054471">
    <property type="entry name" value="GPIID_WHD"/>
</dbReference>
<feature type="domain" description="GPI inositol-deacylase winged helix" evidence="3">
    <location>
        <begin position="460"/>
        <end position="536"/>
    </location>
</feature>
<evidence type="ECO:0000256" key="2">
    <source>
        <dbReference type="SAM" id="Coils"/>
    </source>
</evidence>
<dbReference type="Proteomes" id="UP001465668">
    <property type="component" value="Unassembled WGS sequence"/>
</dbReference>
<dbReference type="Gene3D" id="1.25.40.20">
    <property type="entry name" value="Ankyrin repeat-containing domain"/>
    <property type="match status" value="1"/>
</dbReference>
<name>A0ABR2XH13_9PEZI</name>
<accession>A0ABR2XH13</accession>
<evidence type="ECO:0000313" key="6">
    <source>
        <dbReference type="Proteomes" id="UP001465668"/>
    </source>
</evidence>
<dbReference type="SUPFAM" id="SSF48403">
    <property type="entry name" value="Ankyrin repeat"/>
    <property type="match status" value="1"/>
</dbReference>
<dbReference type="PANTHER" id="PTHR10039:SF15">
    <property type="entry name" value="NACHT DOMAIN-CONTAINING PROTEIN"/>
    <property type="match status" value="1"/>
</dbReference>
<dbReference type="Pfam" id="PF22939">
    <property type="entry name" value="WHD_GPIID"/>
    <property type="match status" value="1"/>
</dbReference>